<dbReference type="EMBL" id="CADILE010000020">
    <property type="protein sequence ID" value="CAB3919296.1"/>
    <property type="molecule type" value="Genomic_DNA"/>
</dbReference>
<evidence type="ECO:0000313" key="2">
    <source>
        <dbReference type="EMBL" id="CAB3919296.1"/>
    </source>
</evidence>
<reference evidence="2 3" key="1">
    <citation type="submission" date="2020-04" db="EMBL/GenBank/DDBJ databases">
        <authorList>
            <person name="De Canck E."/>
        </authorList>
    </citation>
    <scope>NUCLEOTIDE SEQUENCE [LARGE SCALE GENOMIC DNA]</scope>
    <source>
        <strain evidence="2 3">LMG 3328</strain>
    </source>
</reference>
<protein>
    <submittedName>
        <fullName evidence="2">Uncharacterized protein</fullName>
    </submittedName>
</protein>
<organism evidence="2 3">
    <name type="scientific">Achromobacter ruhlandii</name>
    <dbReference type="NCBI Taxonomy" id="72557"/>
    <lineage>
        <taxon>Bacteria</taxon>
        <taxon>Pseudomonadati</taxon>
        <taxon>Pseudomonadota</taxon>
        <taxon>Betaproteobacteria</taxon>
        <taxon>Burkholderiales</taxon>
        <taxon>Alcaligenaceae</taxon>
        <taxon>Achromobacter</taxon>
    </lineage>
</organism>
<feature type="region of interest" description="Disordered" evidence="1">
    <location>
        <begin position="61"/>
        <end position="83"/>
    </location>
</feature>
<sequence length="83" mass="8677">MDARRRAPQYEPHVLYKTDAAAAGLGIRLKGIIMANLLLALVTAELSLFGVDAAAPVTQPVADAEPAGSAPSFDSEHYRSALG</sequence>
<evidence type="ECO:0000256" key="1">
    <source>
        <dbReference type="SAM" id="MobiDB-lite"/>
    </source>
</evidence>
<gene>
    <name evidence="2" type="ORF">LMG3328_05261</name>
</gene>
<dbReference type="AlphaFoldDB" id="A0A2M9H2K4"/>
<accession>A0A2M9H2K4</accession>
<name>A0A2M9H2K4_9BURK</name>
<proteinExistence type="predicted"/>
<evidence type="ECO:0000313" key="3">
    <source>
        <dbReference type="Proteomes" id="UP000494122"/>
    </source>
</evidence>
<dbReference type="Proteomes" id="UP000494122">
    <property type="component" value="Unassembled WGS sequence"/>
</dbReference>
<feature type="compositionally biased region" description="Basic and acidic residues" evidence="1">
    <location>
        <begin position="74"/>
        <end position="83"/>
    </location>
</feature>